<feature type="region of interest" description="Disordered" evidence="1">
    <location>
        <begin position="1"/>
        <end position="60"/>
    </location>
</feature>
<protein>
    <submittedName>
        <fullName evidence="2">Uncharacterized protein</fullName>
    </submittedName>
</protein>
<dbReference type="EMBL" id="CP013738">
    <property type="protein sequence ID" value="ALU91936.1"/>
    <property type="molecule type" value="Genomic_DNA"/>
</dbReference>
<proteinExistence type="predicted"/>
<evidence type="ECO:0000256" key="1">
    <source>
        <dbReference type="SAM" id="MobiDB-lite"/>
    </source>
</evidence>
<feature type="region of interest" description="Disordered" evidence="1">
    <location>
        <begin position="145"/>
        <end position="164"/>
    </location>
</feature>
<dbReference type="RefSeq" id="WP_010063854.1">
    <property type="nucleotide sequence ID" value="NZ_CP013738.1"/>
</dbReference>
<evidence type="ECO:0000313" key="3">
    <source>
        <dbReference type="Proteomes" id="UP000064183"/>
    </source>
</evidence>
<sequence>MKVDRGAVAAQENPVGQEQFAPAEATRAAAPERSSQTKARPAEGRGRAVQKARAGEQPAARQEAEILAAALLADPEVHAIGDLLDREEFRSGAELRDELQVFQDRYDQAVRADDVTVLSRLCRETNSRWGHVCVLAIGHEERVPHWGTTPEGPAAWLHETHGSD</sequence>
<name>A0A0U2SNJ3_STRGL</name>
<dbReference type="AlphaFoldDB" id="A0A0U2SNJ3"/>
<accession>A0A0U2SNJ3</accession>
<evidence type="ECO:0000313" key="2">
    <source>
        <dbReference type="EMBL" id="ALU91936.1"/>
    </source>
</evidence>
<dbReference type="KEGG" id="sgb:WQO_00235"/>
<gene>
    <name evidence="2" type="ORF">WQO_00235</name>
</gene>
<dbReference type="Proteomes" id="UP000064183">
    <property type="component" value="Chromosome"/>
</dbReference>
<feature type="compositionally biased region" description="Low complexity" evidence="1">
    <location>
        <begin position="21"/>
        <end position="34"/>
    </location>
</feature>
<dbReference type="GeneID" id="27780709"/>
<organism evidence="2 3">
    <name type="scientific">Streptomyces globisporus C-1027</name>
    <dbReference type="NCBI Taxonomy" id="1172567"/>
    <lineage>
        <taxon>Bacteria</taxon>
        <taxon>Bacillati</taxon>
        <taxon>Actinomycetota</taxon>
        <taxon>Actinomycetes</taxon>
        <taxon>Kitasatosporales</taxon>
        <taxon>Streptomycetaceae</taxon>
        <taxon>Streptomyces</taxon>
    </lineage>
</organism>
<reference evidence="2 3" key="1">
    <citation type="journal article" date="2012" name="J. Bacteriol.">
        <title>Draft genome sequence of Streptomyces globisporus C-1027, which produces an antitumor antibiotic consisting of a nine-membered enediyne with a chromoprotein.</title>
        <authorList>
            <person name="Wang L."/>
            <person name="Wang S."/>
            <person name="He Q."/>
            <person name="Yu T."/>
            <person name="Li Q."/>
            <person name="Hong B."/>
        </authorList>
    </citation>
    <scope>NUCLEOTIDE SEQUENCE [LARGE SCALE GENOMIC DNA]</scope>
    <source>
        <strain evidence="2 3">C-1027</strain>
    </source>
</reference>